<name>A0A6B2M3F7_9BACT</name>
<dbReference type="AlphaFoldDB" id="A0A6B2M3F7"/>
<dbReference type="CDD" id="cd02976">
    <property type="entry name" value="NrdH"/>
    <property type="match status" value="1"/>
</dbReference>
<organism evidence="2 3">
    <name type="scientific">Oceanipulchritudo coccoides</name>
    <dbReference type="NCBI Taxonomy" id="2706888"/>
    <lineage>
        <taxon>Bacteria</taxon>
        <taxon>Pseudomonadati</taxon>
        <taxon>Verrucomicrobiota</taxon>
        <taxon>Opitutia</taxon>
        <taxon>Puniceicoccales</taxon>
        <taxon>Oceanipulchritudinaceae</taxon>
        <taxon>Oceanipulchritudo</taxon>
    </lineage>
</organism>
<comment type="caution">
    <text evidence="2">The sequence shown here is derived from an EMBL/GenBank/DDBJ whole genome shotgun (WGS) entry which is preliminary data.</text>
</comment>
<evidence type="ECO:0000313" key="3">
    <source>
        <dbReference type="Proteomes" id="UP000478417"/>
    </source>
</evidence>
<dbReference type="RefSeq" id="WP_163965774.1">
    <property type="nucleotide sequence ID" value="NZ_JAAGNX010000003.1"/>
</dbReference>
<evidence type="ECO:0000313" key="2">
    <source>
        <dbReference type="EMBL" id="NDV62946.1"/>
    </source>
</evidence>
<dbReference type="InterPro" id="IPR002109">
    <property type="entry name" value="Glutaredoxin"/>
</dbReference>
<protein>
    <submittedName>
        <fullName evidence="2">Glutaredoxin family protein</fullName>
    </submittedName>
</protein>
<proteinExistence type="predicted"/>
<dbReference type="InterPro" id="IPR036249">
    <property type="entry name" value="Thioredoxin-like_sf"/>
</dbReference>
<dbReference type="SUPFAM" id="SSF52833">
    <property type="entry name" value="Thioredoxin-like"/>
    <property type="match status" value="1"/>
</dbReference>
<gene>
    <name evidence="2" type="ORF">G0Q06_10825</name>
</gene>
<sequence length="96" mass="10898">MSITTPTIYIKPGCPWCRQAMSFFSQHGVQLEVRDVTASTQNMKRMLDISGQSLTPTFEFGEFVVADFSVDEFIDALEQVPEVKQQLGFGDEEDWN</sequence>
<dbReference type="Pfam" id="PF00462">
    <property type="entry name" value="Glutaredoxin"/>
    <property type="match status" value="1"/>
</dbReference>
<dbReference type="Proteomes" id="UP000478417">
    <property type="component" value="Unassembled WGS sequence"/>
</dbReference>
<evidence type="ECO:0000259" key="1">
    <source>
        <dbReference type="Pfam" id="PF00462"/>
    </source>
</evidence>
<accession>A0A6B2M3F7</accession>
<dbReference type="PROSITE" id="PS51354">
    <property type="entry name" value="GLUTAREDOXIN_2"/>
    <property type="match status" value="1"/>
</dbReference>
<dbReference type="Gene3D" id="3.40.30.10">
    <property type="entry name" value="Glutaredoxin"/>
    <property type="match status" value="1"/>
</dbReference>
<dbReference type="EMBL" id="JAAGNX010000003">
    <property type="protein sequence ID" value="NDV62946.1"/>
    <property type="molecule type" value="Genomic_DNA"/>
</dbReference>
<reference evidence="2 3" key="1">
    <citation type="submission" date="2020-02" db="EMBL/GenBank/DDBJ databases">
        <title>Albibacoteraceae fam. nov., the first described family within the subdivision 4 Verrucomicrobia.</title>
        <authorList>
            <person name="Xi F."/>
        </authorList>
    </citation>
    <scope>NUCLEOTIDE SEQUENCE [LARGE SCALE GENOMIC DNA]</scope>
    <source>
        <strain evidence="2 3">CK1056</strain>
    </source>
</reference>
<keyword evidence="3" id="KW-1185">Reference proteome</keyword>
<feature type="domain" description="Glutaredoxin" evidence="1">
    <location>
        <begin position="7"/>
        <end position="59"/>
    </location>
</feature>